<dbReference type="KEGG" id="pms:KNP414_05345"/>
<gene>
    <name evidence="1" type="ordered locus">KNP414_05345</name>
</gene>
<dbReference type="PATRIC" id="fig|1036673.3.peg.4955"/>
<reference evidence="1 2" key="2">
    <citation type="journal article" date="2013" name="Genome Announc.">
        <title>Genome Sequence of Growth-Improving Paenibacillus mucilaginosus Strain KNP414.</title>
        <authorList>
            <person name="Lu J.J."/>
            <person name="Wang J.F."/>
            <person name="Hu X.F."/>
        </authorList>
    </citation>
    <scope>NUCLEOTIDE SEQUENCE [LARGE SCALE GENOMIC DNA]</scope>
    <source>
        <strain evidence="1 2">KNP414</strain>
    </source>
</reference>
<accession>F8FG49</accession>
<dbReference type="Pfam" id="PF08863">
    <property type="entry name" value="YolD"/>
    <property type="match status" value="1"/>
</dbReference>
<proteinExistence type="predicted"/>
<sequence length="83" mass="9716">MAKAKVAKRPTRDEFELEELGNQLVEAKNEDSEIVLTVWGWEEQVRGRIVNMDSRTKLVHVEGEQQLTKVPFMDIMKVEYPRD</sequence>
<reference evidence="2" key="1">
    <citation type="submission" date="2011-06" db="EMBL/GenBank/DDBJ databases">
        <title>Complete genome sequence of Paenibacillus mucilaginosus KNP414.</title>
        <authorList>
            <person name="Wang J."/>
            <person name="Hu S."/>
            <person name="Hu X."/>
            <person name="Zhang B."/>
            <person name="Dong D."/>
            <person name="Zhang S."/>
            <person name="Zhao K."/>
            <person name="Wu D."/>
        </authorList>
    </citation>
    <scope>NUCLEOTIDE SEQUENCE [LARGE SCALE GENOMIC DNA]</scope>
    <source>
        <strain evidence="2">KNP414</strain>
    </source>
</reference>
<evidence type="ECO:0000313" key="2">
    <source>
        <dbReference type="Proteomes" id="UP000006620"/>
    </source>
</evidence>
<evidence type="ECO:0008006" key="3">
    <source>
        <dbReference type="Google" id="ProtNLM"/>
    </source>
</evidence>
<dbReference type="InterPro" id="IPR014962">
    <property type="entry name" value="YolD"/>
</dbReference>
<dbReference type="RefSeq" id="WP_013919022.1">
    <property type="nucleotide sequence ID" value="NC_015690.1"/>
</dbReference>
<dbReference type="AlphaFoldDB" id="F8FG49"/>
<dbReference type="Proteomes" id="UP000006620">
    <property type="component" value="Chromosome"/>
</dbReference>
<organism evidence="1 2">
    <name type="scientific">Paenibacillus mucilaginosus (strain KNP414)</name>
    <dbReference type="NCBI Taxonomy" id="1036673"/>
    <lineage>
        <taxon>Bacteria</taxon>
        <taxon>Bacillati</taxon>
        <taxon>Bacillota</taxon>
        <taxon>Bacilli</taxon>
        <taxon>Bacillales</taxon>
        <taxon>Paenibacillaceae</taxon>
        <taxon>Paenibacillus</taxon>
    </lineage>
</organism>
<dbReference type="EMBL" id="CP002869">
    <property type="protein sequence ID" value="AEI43869.1"/>
    <property type="molecule type" value="Genomic_DNA"/>
</dbReference>
<evidence type="ECO:0000313" key="1">
    <source>
        <dbReference type="EMBL" id="AEI43869.1"/>
    </source>
</evidence>
<name>F8FG49_PAEMK</name>
<dbReference type="HOGENOM" id="CLU_2586416_0_0_9"/>
<protein>
    <recommendedName>
        <fullName evidence="3">YolD</fullName>
    </recommendedName>
</protein>